<accession>A0A6M3IJU4</accession>
<reference evidence="1" key="1">
    <citation type="submission" date="2020-03" db="EMBL/GenBank/DDBJ databases">
        <title>The deep terrestrial virosphere.</title>
        <authorList>
            <person name="Holmfeldt K."/>
            <person name="Nilsson E."/>
            <person name="Simone D."/>
            <person name="Lopez-Fernandez M."/>
            <person name="Wu X."/>
            <person name="de Brujin I."/>
            <person name="Lundin D."/>
            <person name="Andersson A."/>
            <person name="Bertilsson S."/>
            <person name="Dopson M."/>
        </authorList>
    </citation>
    <scope>NUCLEOTIDE SEQUENCE</scope>
    <source>
        <strain evidence="1">MM415B01643</strain>
    </source>
</reference>
<name>A0A6M3IJU4_9ZZZZ</name>
<sequence>MSDKQILVRATKNQIEEFKSSFLWKDIKRELRMWKRGFDQERASIVRDSTDSNPSTATVLMHLGDINGRVETVNYLLSLPDIFIQLLEEQNDSKRNSTD</sequence>
<protein>
    <submittedName>
        <fullName evidence="1">Uncharacterized protein</fullName>
    </submittedName>
</protein>
<proteinExistence type="predicted"/>
<organism evidence="1">
    <name type="scientific">viral metagenome</name>
    <dbReference type="NCBI Taxonomy" id="1070528"/>
    <lineage>
        <taxon>unclassified sequences</taxon>
        <taxon>metagenomes</taxon>
        <taxon>organismal metagenomes</taxon>
    </lineage>
</organism>
<gene>
    <name evidence="1" type="ORF">MM415B01643_0004</name>
</gene>
<evidence type="ECO:0000313" key="1">
    <source>
        <dbReference type="EMBL" id="QJA57408.1"/>
    </source>
</evidence>
<dbReference type="EMBL" id="MT141272">
    <property type="protein sequence ID" value="QJA57408.1"/>
    <property type="molecule type" value="Genomic_DNA"/>
</dbReference>
<dbReference type="AlphaFoldDB" id="A0A6M3IJU4"/>